<dbReference type="GO" id="GO:0046872">
    <property type="term" value="F:metal ion binding"/>
    <property type="evidence" value="ECO:0007669"/>
    <property type="project" value="UniProtKB-KW"/>
</dbReference>
<keyword evidence="11 12" id="KW-0804">Transcription</keyword>
<keyword evidence="4 12" id="KW-0963">Cytoplasm</keyword>
<evidence type="ECO:0000259" key="13">
    <source>
        <dbReference type="PROSITE" id="PS51674"/>
    </source>
</evidence>
<dbReference type="InterPro" id="IPR003482">
    <property type="entry name" value="Whib"/>
</dbReference>
<dbReference type="GO" id="GO:0047134">
    <property type="term" value="F:protein-disulfide reductase [NAD(P)H] activity"/>
    <property type="evidence" value="ECO:0007669"/>
    <property type="project" value="TreeGrafter"/>
</dbReference>
<dbReference type="Pfam" id="PF02467">
    <property type="entry name" value="Whib"/>
    <property type="match status" value="1"/>
</dbReference>
<dbReference type="KEGG" id="rpy:Y013_23755"/>
<evidence type="ECO:0000256" key="6">
    <source>
        <dbReference type="ARBA" id="ARBA00023004"/>
    </source>
</evidence>
<comment type="cofactor">
    <cofactor evidence="12">
        <name>[4Fe-4S] cluster</name>
        <dbReference type="ChEBI" id="CHEBI:49883"/>
    </cofactor>
    <text evidence="12">Binds 1 [4Fe-4S] cluster per subunit. Following nitrosylation of the [4Fe-4S] cluster binds 1 [4Fe-8(NO)] cluster per subunit.</text>
</comment>
<evidence type="ECO:0000313" key="15">
    <source>
        <dbReference type="Proteomes" id="UP000018781"/>
    </source>
</evidence>
<dbReference type="HOGENOM" id="CLU_106245_6_0_11"/>
<evidence type="ECO:0000256" key="4">
    <source>
        <dbReference type="ARBA" id="ARBA00022490"/>
    </source>
</evidence>
<evidence type="ECO:0000256" key="1">
    <source>
        <dbReference type="ARBA" id="ARBA00004496"/>
    </source>
</evidence>
<dbReference type="PANTHER" id="PTHR38839">
    <property type="entry name" value="TRANSCRIPTIONAL REGULATOR WHID-RELATED"/>
    <property type="match status" value="1"/>
</dbReference>
<evidence type="ECO:0000256" key="12">
    <source>
        <dbReference type="HAMAP-Rule" id="MF_01479"/>
    </source>
</evidence>
<name>V9XLZ5_9NOCA</name>
<evidence type="ECO:0000256" key="2">
    <source>
        <dbReference type="ARBA" id="ARBA00006597"/>
    </source>
</evidence>
<accession>V9XLZ5</accession>
<dbReference type="InterPro" id="IPR034768">
    <property type="entry name" value="4FE4S_WBL"/>
</dbReference>
<keyword evidence="8 12" id="KW-0805">Transcription regulation</keyword>
<dbReference type="PANTHER" id="PTHR38839:SF5">
    <property type="entry name" value="TRANSCRIPTIONAL REGULATOR WHID"/>
    <property type="match status" value="1"/>
</dbReference>
<evidence type="ECO:0000256" key="9">
    <source>
        <dbReference type="ARBA" id="ARBA00023125"/>
    </source>
</evidence>
<keyword evidence="5 12" id="KW-0479">Metal-binding</keyword>
<evidence type="ECO:0000256" key="3">
    <source>
        <dbReference type="ARBA" id="ARBA00022485"/>
    </source>
</evidence>
<evidence type="ECO:0000256" key="10">
    <source>
        <dbReference type="ARBA" id="ARBA00023157"/>
    </source>
</evidence>
<evidence type="ECO:0000256" key="8">
    <source>
        <dbReference type="ARBA" id="ARBA00023015"/>
    </source>
</evidence>
<dbReference type="GO" id="GO:0045892">
    <property type="term" value="P:negative regulation of DNA-templated transcription"/>
    <property type="evidence" value="ECO:0007669"/>
    <property type="project" value="TreeGrafter"/>
</dbReference>
<feature type="binding site" evidence="12">
    <location>
        <position position="50"/>
    </location>
    <ligand>
        <name>[4Fe-4S] cluster</name>
        <dbReference type="ChEBI" id="CHEBI:49883"/>
    </ligand>
</feature>
<dbReference type="HAMAP" id="MF_01479">
    <property type="entry name" value="WhiB"/>
    <property type="match status" value="1"/>
</dbReference>
<sequence length="87" mass="9975">MPPARSGLWEWQLRARCRSTDSSLFYPPENSRGPVRARLESLAKDVCWQCPVLVDCRTHALRTREPYGVWGGMSAKERALWDHFAAS</sequence>
<keyword evidence="7 12" id="KW-0411">Iron-sulfur</keyword>
<comment type="similarity">
    <text evidence="2 12">Belongs to the WhiB family.</text>
</comment>
<dbReference type="GeneID" id="31549503"/>
<dbReference type="GO" id="GO:0005737">
    <property type="term" value="C:cytoplasm"/>
    <property type="evidence" value="ECO:0007669"/>
    <property type="project" value="UniProtKB-SubCell"/>
</dbReference>
<protein>
    <recommendedName>
        <fullName evidence="12">Transcriptional regulator WhiB</fullName>
    </recommendedName>
</protein>
<evidence type="ECO:0000313" key="14">
    <source>
        <dbReference type="EMBL" id="AHD23398.1"/>
    </source>
</evidence>
<evidence type="ECO:0000256" key="5">
    <source>
        <dbReference type="ARBA" id="ARBA00022723"/>
    </source>
</evidence>
<reference evidence="14 15" key="1">
    <citation type="journal article" date="2014" name="Genome Announc.">
        <title>Complete Genome of Rhodococcus pyridinivorans SB3094, a Methyl-Ethyl-Ketone-Degrading Bacterium Used for Bioaugmentation.</title>
        <authorList>
            <person name="Dueholm M.S."/>
            <person name="Albertsen M."/>
            <person name="D'Imperio S."/>
            <person name="Tale V.P."/>
            <person name="Lewis D."/>
            <person name="Nielsen P.H."/>
            <person name="Nielsen J.L."/>
        </authorList>
    </citation>
    <scope>NUCLEOTIDE SEQUENCE [LARGE SCALE GENOMIC DNA]</scope>
    <source>
        <strain evidence="14 15">SB3094</strain>
    </source>
</reference>
<keyword evidence="10 12" id="KW-1015">Disulfide bond</keyword>
<dbReference type="EMBL" id="CP006996">
    <property type="protein sequence ID" value="AHD23398.1"/>
    <property type="molecule type" value="Genomic_DNA"/>
</dbReference>
<dbReference type="AlphaFoldDB" id="V9XLZ5"/>
<keyword evidence="9 12" id="KW-0238">DNA-binding</keyword>
<comment type="function">
    <text evidence="12">Acts as a transcriptional regulator. Probably redox-responsive. The apo- but not holo-form probably binds DNA.</text>
</comment>
<feature type="binding site" evidence="12">
    <location>
        <position position="17"/>
    </location>
    <ligand>
        <name>[4Fe-4S] cluster</name>
        <dbReference type="ChEBI" id="CHEBI:49883"/>
    </ligand>
</feature>
<feature type="binding site" evidence="12">
    <location>
        <position position="47"/>
    </location>
    <ligand>
        <name>[4Fe-4S] cluster</name>
        <dbReference type="ChEBI" id="CHEBI:49883"/>
    </ligand>
</feature>
<dbReference type="RefSeq" id="WP_024103573.1">
    <property type="nucleotide sequence ID" value="NC_023150.1"/>
</dbReference>
<gene>
    <name evidence="12" type="primary">whiB</name>
    <name evidence="14" type="ORF">Y013_23755</name>
</gene>
<dbReference type="GO" id="GO:0003677">
    <property type="term" value="F:DNA binding"/>
    <property type="evidence" value="ECO:0007669"/>
    <property type="project" value="UniProtKB-UniRule"/>
</dbReference>
<evidence type="ECO:0000256" key="7">
    <source>
        <dbReference type="ARBA" id="ARBA00023014"/>
    </source>
</evidence>
<organism evidence="14 15">
    <name type="scientific">Rhodococcus pyridinivorans SB3094</name>
    <dbReference type="NCBI Taxonomy" id="1435356"/>
    <lineage>
        <taxon>Bacteria</taxon>
        <taxon>Bacillati</taxon>
        <taxon>Actinomycetota</taxon>
        <taxon>Actinomycetes</taxon>
        <taxon>Mycobacteriales</taxon>
        <taxon>Nocardiaceae</taxon>
        <taxon>Rhodococcus</taxon>
    </lineage>
</organism>
<dbReference type="GO" id="GO:0035731">
    <property type="term" value="F:dinitrosyl-iron complex binding"/>
    <property type="evidence" value="ECO:0007669"/>
    <property type="project" value="UniProtKB-UniRule"/>
</dbReference>
<comment type="PTM">
    <text evidence="12">Upon Fe-S cluster removal intramolecular disulfide bonds are formed.</text>
</comment>
<feature type="binding site" evidence="12">
    <location>
        <position position="56"/>
    </location>
    <ligand>
        <name>[4Fe-4S] cluster</name>
        <dbReference type="ChEBI" id="CHEBI:49883"/>
    </ligand>
</feature>
<dbReference type="Proteomes" id="UP000018781">
    <property type="component" value="Chromosome"/>
</dbReference>
<comment type="subcellular location">
    <subcellularLocation>
        <location evidence="1 12">Cytoplasm</location>
    </subcellularLocation>
</comment>
<feature type="domain" description="4Fe-4S Wbl-type" evidence="13">
    <location>
        <begin position="16"/>
        <end position="80"/>
    </location>
</feature>
<keyword evidence="3 12" id="KW-0004">4Fe-4S</keyword>
<dbReference type="GO" id="GO:0051539">
    <property type="term" value="F:4 iron, 4 sulfur cluster binding"/>
    <property type="evidence" value="ECO:0007669"/>
    <property type="project" value="UniProtKB-UniRule"/>
</dbReference>
<evidence type="ECO:0000256" key="11">
    <source>
        <dbReference type="ARBA" id="ARBA00023163"/>
    </source>
</evidence>
<keyword evidence="6 12" id="KW-0408">Iron</keyword>
<dbReference type="GO" id="GO:0045454">
    <property type="term" value="P:cell redox homeostasis"/>
    <property type="evidence" value="ECO:0007669"/>
    <property type="project" value="TreeGrafter"/>
</dbReference>
<proteinExistence type="inferred from homology"/>
<dbReference type="PROSITE" id="PS51674">
    <property type="entry name" value="4FE4S_WBL"/>
    <property type="match status" value="1"/>
</dbReference>
<dbReference type="eggNOG" id="ENOG50306T1">
    <property type="taxonomic scope" value="Bacteria"/>
</dbReference>
<comment type="PTM">
    <text evidence="12">The Fe-S cluster can be nitrosylated by nitric oxide (NO).</text>
</comment>